<dbReference type="PROSITE" id="PS50106">
    <property type="entry name" value="PDZ"/>
    <property type="match status" value="1"/>
</dbReference>
<feature type="transmembrane region" description="Helical" evidence="5">
    <location>
        <begin position="21"/>
        <end position="44"/>
    </location>
</feature>
<dbReference type="EMBL" id="QOCW01000013">
    <property type="protein sequence ID" value="RBW69116.1"/>
    <property type="molecule type" value="Genomic_DNA"/>
</dbReference>
<evidence type="ECO:0000313" key="7">
    <source>
        <dbReference type="EMBL" id="RBW69116.1"/>
    </source>
</evidence>
<dbReference type="InterPro" id="IPR001940">
    <property type="entry name" value="Peptidase_S1C"/>
</dbReference>
<dbReference type="OrthoDB" id="9758917at2"/>
<dbReference type="Gene3D" id="2.40.10.10">
    <property type="entry name" value="Trypsin-like serine proteases"/>
    <property type="match status" value="2"/>
</dbReference>
<dbReference type="CDD" id="cd06781">
    <property type="entry name" value="cpPDZ_BsHtra-like"/>
    <property type="match status" value="1"/>
</dbReference>
<comment type="caution">
    <text evidence="7">The sequence shown here is derived from an EMBL/GenBank/DDBJ whole genome shotgun (WGS) entry which is preliminary data.</text>
</comment>
<dbReference type="PRINTS" id="PR00834">
    <property type="entry name" value="PROTEASES2C"/>
</dbReference>
<dbReference type="PANTHER" id="PTHR22939">
    <property type="entry name" value="SERINE PROTEASE FAMILY S1C HTRA-RELATED"/>
    <property type="match status" value="1"/>
</dbReference>
<proteinExistence type="inferred from homology"/>
<evidence type="ECO:0000256" key="2">
    <source>
        <dbReference type="ARBA" id="ARBA00022670"/>
    </source>
</evidence>
<sequence>MGYYDEDYTTRSQKQKGNRGGWFLAGLLGAILGAFLILISVPALSEWGLLPNIQSNEAVIESEPNIEDGNAMTQTINVDVNTDITKAVEKAKDSVVGVINLQQTSLWEEGYGEAGSGSGVIYKKEGENAFVVTNHHVVEGANQLEISLSDGTKIPAELIGSDPLMDLAVLRVDGAKVNSIAQFGSSEALKPGEPAIAIGNPLGFLEGTVTQGIVSNPDRTIPVDFDGDGVSDWQAEVIQTDASINPGNSGGALINIAGQVIGINSSKIAQEAVEGIGFSIPINIAEPIITSLEQTGKVERPFIGVNLRSLSEVPTYHWNQTLKIPNDIDYGIVVMSVVPNSPAQRAGMEELDVITELDGQKVEDVVELRKYLYKEKEIGEELKITFYRNGEKQTAALKLTQEQGL</sequence>
<dbReference type="InterPro" id="IPR001478">
    <property type="entry name" value="PDZ"/>
</dbReference>
<keyword evidence="8" id="KW-1185">Reference proteome</keyword>
<dbReference type="SUPFAM" id="SSF50156">
    <property type="entry name" value="PDZ domain-like"/>
    <property type="match status" value="1"/>
</dbReference>
<dbReference type="Gene3D" id="2.30.42.10">
    <property type="match status" value="1"/>
</dbReference>
<keyword evidence="5" id="KW-0812">Transmembrane</keyword>
<keyword evidence="5" id="KW-1133">Transmembrane helix</keyword>
<feature type="domain" description="PDZ" evidence="6">
    <location>
        <begin position="289"/>
        <end position="365"/>
    </location>
</feature>
<evidence type="ECO:0000256" key="5">
    <source>
        <dbReference type="SAM" id="Phobius"/>
    </source>
</evidence>
<evidence type="ECO:0000256" key="1">
    <source>
        <dbReference type="ARBA" id="ARBA00010541"/>
    </source>
</evidence>
<dbReference type="SUPFAM" id="SSF50494">
    <property type="entry name" value="Trypsin-like serine proteases"/>
    <property type="match status" value="1"/>
</dbReference>
<keyword evidence="5" id="KW-0472">Membrane</keyword>
<dbReference type="GO" id="GO:0004252">
    <property type="term" value="F:serine-type endopeptidase activity"/>
    <property type="evidence" value="ECO:0007669"/>
    <property type="project" value="InterPro"/>
</dbReference>
<dbReference type="SMART" id="SM00228">
    <property type="entry name" value="PDZ"/>
    <property type="match status" value="1"/>
</dbReference>
<dbReference type="InterPro" id="IPR009003">
    <property type="entry name" value="Peptidase_S1_PA"/>
</dbReference>
<accession>A0A366XTX1</accession>
<dbReference type="GO" id="GO:0006508">
    <property type="term" value="P:proteolysis"/>
    <property type="evidence" value="ECO:0007669"/>
    <property type="project" value="UniProtKB-KW"/>
</dbReference>
<protein>
    <submittedName>
        <fullName evidence="7">Serine protease</fullName>
    </submittedName>
</protein>
<organism evidence="7 8">
    <name type="scientific">Bacillus taeanensis</name>
    <dbReference type="NCBI Taxonomy" id="273032"/>
    <lineage>
        <taxon>Bacteria</taxon>
        <taxon>Bacillati</taxon>
        <taxon>Bacillota</taxon>
        <taxon>Bacilli</taxon>
        <taxon>Bacillales</taxon>
        <taxon>Bacillaceae</taxon>
        <taxon>Bacillus</taxon>
    </lineage>
</organism>
<dbReference type="PANTHER" id="PTHR22939:SF129">
    <property type="entry name" value="SERINE PROTEASE HTRA2, MITOCHONDRIAL"/>
    <property type="match status" value="1"/>
</dbReference>
<evidence type="ECO:0000259" key="6">
    <source>
        <dbReference type="PROSITE" id="PS50106"/>
    </source>
</evidence>
<keyword evidence="4" id="KW-0720">Serine protease</keyword>
<dbReference type="Pfam" id="PF13180">
    <property type="entry name" value="PDZ_2"/>
    <property type="match status" value="1"/>
</dbReference>
<keyword evidence="3" id="KW-0378">Hydrolase</keyword>
<evidence type="ECO:0000313" key="8">
    <source>
        <dbReference type="Proteomes" id="UP000253314"/>
    </source>
</evidence>
<dbReference type="AlphaFoldDB" id="A0A366XTX1"/>
<dbReference type="InterPro" id="IPR036034">
    <property type="entry name" value="PDZ_sf"/>
</dbReference>
<dbReference type="RefSeq" id="WP_113806548.1">
    <property type="nucleotide sequence ID" value="NZ_QOCW01000013.1"/>
</dbReference>
<dbReference type="Pfam" id="PF13365">
    <property type="entry name" value="Trypsin_2"/>
    <property type="match status" value="1"/>
</dbReference>
<evidence type="ECO:0000256" key="3">
    <source>
        <dbReference type="ARBA" id="ARBA00022801"/>
    </source>
</evidence>
<name>A0A366XTX1_9BACI</name>
<dbReference type="InterPro" id="IPR043504">
    <property type="entry name" value="Peptidase_S1_PA_chymotrypsin"/>
</dbReference>
<evidence type="ECO:0000256" key="4">
    <source>
        <dbReference type="ARBA" id="ARBA00022825"/>
    </source>
</evidence>
<dbReference type="Proteomes" id="UP000253314">
    <property type="component" value="Unassembled WGS sequence"/>
</dbReference>
<keyword evidence="2 7" id="KW-0645">Protease</keyword>
<comment type="similarity">
    <text evidence="1">Belongs to the peptidase S1C family.</text>
</comment>
<gene>
    <name evidence="7" type="ORF">DS031_13235</name>
</gene>
<reference evidence="7 8" key="1">
    <citation type="submission" date="2018-07" db="EMBL/GenBank/DDBJ databases">
        <title>Lottiidibacillus patelloidae gen. nov., sp. nov., isolated from the intestinal tract of a marine limpet and the reclassification of B. taeanensis BH030017T, B. algicola KMM 3737T and B. hwajinpoensis SW-72T as genus Lottiidibacillus.</title>
        <authorList>
            <person name="Liu R."/>
            <person name="Huang Z."/>
        </authorList>
    </citation>
    <scope>NUCLEOTIDE SEQUENCE [LARGE SCALE GENOMIC DNA]</scope>
    <source>
        <strain evidence="7 8">BH030017</strain>
    </source>
</reference>